<gene>
    <name evidence="2" type="ORF">Ade02nite_66230</name>
</gene>
<dbReference type="InterPro" id="IPR016181">
    <property type="entry name" value="Acyl_CoA_acyltransferase"/>
</dbReference>
<sequence>MDVDLWPLFGLSVGTGRLELRLPREAEVMELARLAGEGVHRDGERPFLTPWTEGSAEERARRVLQGHWGDLASWSVESWSLGLGVFLGGAVIGSVGLRARDFPVVREVKTSSWLGVEHHGRGYGTEARAGVLALAFEHLGASAALSEVFRDNHASQAVSRKLGYERDGISVDARDGEALLSDRLRLTREKWVALARPPVVVDGLGGCLAMFGL</sequence>
<dbReference type="EMBL" id="BOMI01000134">
    <property type="protein sequence ID" value="GID77982.1"/>
    <property type="molecule type" value="Genomic_DNA"/>
</dbReference>
<name>A0ABQ3YDB3_9ACTN</name>
<evidence type="ECO:0000259" key="1">
    <source>
        <dbReference type="PROSITE" id="PS51186"/>
    </source>
</evidence>
<dbReference type="RefSeq" id="WP_203772477.1">
    <property type="nucleotide sequence ID" value="NZ_BAAABO010000022.1"/>
</dbReference>
<dbReference type="InterPro" id="IPR051531">
    <property type="entry name" value="N-acetyltransferase"/>
</dbReference>
<proteinExistence type="predicted"/>
<dbReference type="PROSITE" id="PS51186">
    <property type="entry name" value="GNAT"/>
    <property type="match status" value="1"/>
</dbReference>
<dbReference type="PANTHER" id="PTHR43792">
    <property type="entry name" value="GNAT FAMILY, PUTATIVE (AFU_ORTHOLOGUE AFUA_3G00765)-RELATED-RELATED"/>
    <property type="match status" value="1"/>
</dbReference>
<dbReference type="Pfam" id="PF13302">
    <property type="entry name" value="Acetyltransf_3"/>
    <property type="match status" value="1"/>
</dbReference>
<organism evidence="2 3">
    <name type="scientific">Paractinoplanes deccanensis</name>
    <dbReference type="NCBI Taxonomy" id="113561"/>
    <lineage>
        <taxon>Bacteria</taxon>
        <taxon>Bacillati</taxon>
        <taxon>Actinomycetota</taxon>
        <taxon>Actinomycetes</taxon>
        <taxon>Micromonosporales</taxon>
        <taxon>Micromonosporaceae</taxon>
        <taxon>Paractinoplanes</taxon>
    </lineage>
</organism>
<dbReference type="Proteomes" id="UP000609879">
    <property type="component" value="Unassembled WGS sequence"/>
</dbReference>
<evidence type="ECO:0000313" key="3">
    <source>
        <dbReference type="Proteomes" id="UP000609879"/>
    </source>
</evidence>
<evidence type="ECO:0000313" key="2">
    <source>
        <dbReference type="EMBL" id="GID77982.1"/>
    </source>
</evidence>
<keyword evidence="3" id="KW-1185">Reference proteome</keyword>
<dbReference type="Gene3D" id="3.40.630.30">
    <property type="match status" value="1"/>
</dbReference>
<feature type="domain" description="N-acetyltransferase" evidence="1">
    <location>
        <begin position="18"/>
        <end position="189"/>
    </location>
</feature>
<reference evidence="2 3" key="1">
    <citation type="submission" date="2021-01" db="EMBL/GenBank/DDBJ databases">
        <title>Whole genome shotgun sequence of Actinoplanes deccanensis NBRC 13994.</title>
        <authorList>
            <person name="Komaki H."/>
            <person name="Tamura T."/>
        </authorList>
    </citation>
    <scope>NUCLEOTIDE SEQUENCE [LARGE SCALE GENOMIC DNA]</scope>
    <source>
        <strain evidence="2 3">NBRC 13994</strain>
    </source>
</reference>
<comment type="caution">
    <text evidence="2">The sequence shown here is derived from an EMBL/GenBank/DDBJ whole genome shotgun (WGS) entry which is preliminary data.</text>
</comment>
<dbReference type="SUPFAM" id="SSF55729">
    <property type="entry name" value="Acyl-CoA N-acyltransferases (Nat)"/>
    <property type="match status" value="1"/>
</dbReference>
<protein>
    <submittedName>
        <fullName evidence="2">N-acetyltransferase</fullName>
    </submittedName>
</protein>
<dbReference type="InterPro" id="IPR000182">
    <property type="entry name" value="GNAT_dom"/>
</dbReference>
<accession>A0ABQ3YDB3</accession>